<organism evidence="1 2">
    <name type="scientific">Streptomyces caniscabiei</name>
    <dbReference type="NCBI Taxonomy" id="2746961"/>
    <lineage>
        <taxon>Bacteria</taxon>
        <taxon>Bacillati</taxon>
        <taxon>Actinomycetota</taxon>
        <taxon>Actinomycetes</taxon>
        <taxon>Kitasatosporales</taxon>
        <taxon>Streptomycetaceae</taxon>
        <taxon>Streptomyces</taxon>
    </lineage>
</organism>
<dbReference type="RefSeq" id="WP_093790903.1">
    <property type="nucleotide sequence ID" value="NZ_JABXWF010000002.1"/>
</dbReference>
<evidence type="ECO:0008006" key="3">
    <source>
        <dbReference type="Google" id="ProtNLM"/>
    </source>
</evidence>
<reference evidence="1 2" key="1">
    <citation type="journal article" date="2023" name="Microb. Genom.">
        <title>Mesoterricola silvestris gen. nov., sp. nov., Mesoterricola sediminis sp. nov., Geothrix oryzae sp. nov., Geothrix edaphica sp. nov., Geothrix rubra sp. nov., and Geothrix limicola sp. nov., six novel members of Acidobacteriota isolated from soils.</title>
        <authorList>
            <person name="Weisberg A.J."/>
            <person name="Pearce E."/>
            <person name="Kramer C.G."/>
            <person name="Chang J.H."/>
            <person name="Clarke C.R."/>
        </authorList>
    </citation>
    <scope>NUCLEOTIDE SEQUENCE [LARGE SCALE GENOMIC DNA]</scope>
    <source>
        <strain evidence="1 2">NE20-4-1</strain>
    </source>
</reference>
<protein>
    <recommendedName>
        <fullName evidence="3">Knr4/Smi1-like domain-containing protein</fullName>
    </recommendedName>
</protein>
<evidence type="ECO:0000313" key="2">
    <source>
        <dbReference type="Proteomes" id="UP001282474"/>
    </source>
</evidence>
<proteinExistence type="predicted"/>
<dbReference type="Proteomes" id="UP001282474">
    <property type="component" value="Unassembled WGS sequence"/>
</dbReference>
<evidence type="ECO:0000313" key="1">
    <source>
        <dbReference type="EMBL" id="MDX3038370.1"/>
    </source>
</evidence>
<sequence length="188" mass="20860">MPLTVDQLTGYVERGLDADLARWFPDEERVDLPASTRPVAPFLTRLPPAAATALAAFDRRVRSGAMPRFLDLYDWSYAFEFAENDAVILDSDYETELSDDDVWSVGCDGGGNYYVVLTDGRVAVWFHEEQVIEADTQYDNLDVFLWSLVRYGAVRAGVLDLASVEDDFRALAQPGALAPEIGLLALMS</sequence>
<keyword evidence="2" id="KW-1185">Reference proteome</keyword>
<name>A0ABU4MLX8_9ACTN</name>
<comment type="caution">
    <text evidence="1">The sequence shown here is derived from an EMBL/GenBank/DDBJ whole genome shotgun (WGS) entry which is preliminary data.</text>
</comment>
<accession>A0ABU4MLX8</accession>
<dbReference type="EMBL" id="JARAWJ010000009">
    <property type="protein sequence ID" value="MDX3038370.1"/>
    <property type="molecule type" value="Genomic_DNA"/>
</dbReference>
<gene>
    <name evidence="1" type="ORF">PV383_14490</name>
</gene>